<dbReference type="EMBL" id="VSWD01000012">
    <property type="protein sequence ID" value="KAK3085595.1"/>
    <property type="molecule type" value="Genomic_DNA"/>
</dbReference>
<protein>
    <submittedName>
        <fullName evidence="1">Uncharacterized protein</fullName>
    </submittedName>
</protein>
<organism evidence="1 2">
    <name type="scientific">Pinctada imbricata</name>
    <name type="common">Atlantic pearl-oyster</name>
    <name type="synonym">Pinctada martensii</name>
    <dbReference type="NCBI Taxonomy" id="66713"/>
    <lineage>
        <taxon>Eukaryota</taxon>
        <taxon>Metazoa</taxon>
        <taxon>Spiralia</taxon>
        <taxon>Lophotrochozoa</taxon>
        <taxon>Mollusca</taxon>
        <taxon>Bivalvia</taxon>
        <taxon>Autobranchia</taxon>
        <taxon>Pteriomorphia</taxon>
        <taxon>Pterioida</taxon>
        <taxon>Pterioidea</taxon>
        <taxon>Pteriidae</taxon>
        <taxon>Pinctada</taxon>
    </lineage>
</organism>
<dbReference type="AlphaFoldDB" id="A0AA88XHD1"/>
<gene>
    <name evidence="1" type="ORF">FSP39_005851</name>
</gene>
<name>A0AA88XHD1_PINIB</name>
<sequence length="271" mass="29992">MDVEPHRFLGIPVVTINQGLDSDENIKINKYLIGKHKECSCDALEGIEEKIKKHLDKLYAKHSNLQSVSSSCFKVKGNEIIETPCIVLYCSLKGYIPLEEEKFPECIENTPTDIREGYAVATGPADVNDPLGLGCSIGALGRGESGSLGVFTQNGIYQTGFISCAHVFFSYTDLKRNVENNRQELLIGEENVIRVRQPGGSIHDDSTDNVCGKVTSGWYGDISVIDPFTRKELDVTVDLATVQLTHRAPSVHLLRPEIDENIRNRSGKIKE</sequence>
<dbReference type="Proteomes" id="UP001186944">
    <property type="component" value="Unassembled WGS sequence"/>
</dbReference>
<proteinExistence type="predicted"/>
<accession>A0AA88XHD1</accession>
<keyword evidence="2" id="KW-1185">Reference proteome</keyword>
<evidence type="ECO:0000313" key="1">
    <source>
        <dbReference type="EMBL" id="KAK3085595.1"/>
    </source>
</evidence>
<reference evidence="1" key="1">
    <citation type="submission" date="2019-08" db="EMBL/GenBank/DDBJ databases">
        <title>The improved chromosome-level genome for the pearl oyster Pinctada fucata martensii using PacBio sequencing and Hi-C.</title>
        <authorList>
            <person name="Zheng Z."/>
        </authorList>
    </citation>
    <scope>NUCLEOTIDE SEQUENCE</scope>
    <source>
        <strain evidence="1">ZZ-2019</strain>
        <tissue evidence="1">Adductor muscle</tissue>
    </source>
</reference>
<comment type="caution">
    <text evidence="1">The sequence shown here is derived from an EMBL/GenBank/DDBJ whole genome shotgun (WGS) entry which is preliminary data.</text>
</comment>
<evidence type="ECO:0000313" key="2">
    <source>
        <dbReference type="Proteomes" id="UP001186944"/>
    </source>
</evidence>